<feature type="transmembrane region" description="Helical" evidence="6">
    <location>
        <begin position="21"/>
        <end position="39"/>
    </location>
</feature>
<dbReference type="SUPFAM" id="SSF55785">
    <property type="entry name" value="PYP-like sensor domain (PAS domain)"/>
    <property type="match status" value="1"/>
</dbReference>
<dbReference type="FunFam" id="1.10.287.130:FF:000037">
    <property type="entry name" value="Hybrid sensor histidine kinase/response regulator"/>
    <property type="match status" value="1"/>
</dbReference>
<reference evidence="9 10" key="1">
    <citation type="submission" date="2013-07" db="EMBL/GenBank/DDBJ databases">
        <title>Thioclava pacifica DSM 10166 Genome Sequencing.</title>
        <authorList>
            <person name="Lai Q."/>
            <person name="Shao Z."/>
        </authorList>
    </citation>
    <scope>NUCLEOTIDE SEQUENCE [LARGE SCALE GENOMIC DNA]</scope>
    <source>
        <strain evidence="9 10">DSM 10166</strain>
    </source>
</reference>
<keyword evidence="6" id="KW-0472">Membrane</keyword>
<dbReference type="CDD" id="cd00082">
    <property type="entry name" value="HisKA"/>
    <property type="match status" value="1"/>
</dbReference>
<dbReference type="AlphaFoldDB" id="A0A074J2W8"/>
<keyword evidence="10" id="KW-1185">Reference proteome</keyword>
<feature type="transmembrane region" description="Helical" evidence="6">
    <location>
        <begin position="45"/>
        <end position="66"/>
    </location>
</feature>
<evidence type="ECO:0000313" key="9">
    <source>
        <dbReference type="EMBL" id="KEO51741.1"/>
    </source>
</evidence>
<feature type="domain" description="Histidine kinase" evidence="7">
    <location>
        <begin position="402"/>
        <end position="625"/>
    </location>
</feature>
<dbReference type="STRING" id="1353537.TP2_09690"/>
<dbReference type="Gene3D" id="3.30.565.10">
    <property type="entry name" value="Histidine kinase-like ATPase, C-terminal domain"/>
    <property type="match status" value="1"/>
</dbReference>
<dbReference type="eggNOG" id="COG4191">
    <property type="taxonomic scope" value="Bacteria"/>
</dbReference>
<evidence type="ECO:0000256" key="2">
    <source>
        <dbReference type="ARBA" id="ARBA00012438"/>
    </source>
</evidence>
<dbReference type="EC" id="2.7.13.3" evidence="2"/>
<dbReference type="InterPro" id="IPR003594">
    <property type="entry name" value="HATPase_dom"/>
</dbReference>
<dbReference type="Gene3D" id="3.30.450.20">
    <property type="entry name" value="PAS domain"/>
    <property type="match status" value="1"/>
</dbReference>
<keyword evidence="6" id="KW-1133">Transmembrane helix</keyword>
<evidence type="ECO:0000313" key="10">
    <source>
        <dbReference type="Proteomes" id="UP000027432"/>
    </source>
</evidence>
<dbReference type="Proteomes" id="UP000027432">
    <property type="component" value="Unassembled WGS sequence"/>
</dbReference>
<dbReference type="InterPro" id="IPR013656">
    <property type="entry name" value="PAS_4"/>
</dbReference>
<dbReference type="PANTHER" id="PTHR43065">
    <property type="entry name" value="SENSOR HISTIDINE KINASE"/>
    <property type="match status" value="1"/>
</dbReference>
<dbReference type="Pfam" id="PF02518">
    <property type="entry name" value="HATPase_c"/>
    <property type="match status" value="1"/>
</dbReference>
<dbReference type="CDD" id="cd00130">
    <property type="entry name" value="PAS"/>
    <property type="match status" value="1"/>
</dbReference>
<dbReference type="Pfam" id="PF08448">
    <property type="entry name" value="PAS_4"/>
    <property type="match status" value="1"/>
</dbReference>
<dbReference type="InterPro" id="IPR011006">
    <property type="entry name" value="CheY-like_superfamily"/>
</dbReference>
<accession>A0A074J2W8</accession>
<comment type="caution">
    <text evidence="9">The sequence shown here is derived from an EMBL/GenBank/DDBJ whole genome shotgun (WGS) entry which is preliminary data.</text>
</comment>
<keyword evidence="3 4" id="KW-0597">Phosphoprotein</keyword>
<dbReference type="InterPro" id="IPR035965">
    <property type="entry name" value="PAS-like_dom_sf"/>
</dbReference>
<feature type="modified residue" description="4-aspartylphosphate" evidence="4">
    <location>
        <position position="736"/>
    </location>
</feature>
<sequence length="802" mass="86176">MARNELALQPLSKTLATLAPGAVYLALAALLAAGAAVVVPDRLTTWLLLSVAGTLLVTSLVMRGTFLAQRARQSKLQDALAQFISHDASPSFTTDEAGEIGYQNRAALERFGSRGGQALARTLAELFADPAGVLRRLQNKADAMGAAREDLVTRRGHLRLSVHRIGEAGFLWRLEDMAERVIGGRGAETISLPMLTVSKGGTILFMNEALRRLVGERVRSLDRIFTDLPLRSGEEHEIRTEDGAVSAVVAQIEGAAGRSEVYLLPIAGPRRGAEGANFEALPVALLKLSAHGKVRAANRAARGLLGRVEPQLRLSDLLEGLGRPVSDWVNEALAGRADGRPEVLRVRRGDREVFLQVTLSRILENGRAGLLAVLSDATQLKTLEAQFVQSQKMQAIGQLAGGVAHDFNNLLTAISGHCDLLMLRHDKGDSDYADLDQISQNANRAAALVGQLLAFSRKQTLKPQILDLRDTLSELTHLLNRLVGEKVSLSVSHAPELQPVRADKRQLEQVIMNLVVNARDAMPGGGQIKVETELLRIDGDKQRDRVTVPMGDYVVIKVSDEGIGIAADKRGKIFEPFYTTKRTGEGTGLGLSTAYGIVKQTGGYIFCDSVVGSGTTFTILLPAYDQLAEASDPEPKEPPLGLTADRLATNAKPSGPAFASRRAEAEADGPGSNARPAHAARADATVLLVEDEAPVRAFASRALKLRGYTVLEADSAEEALELLEDPELTVDIFVTDVIMPGLDGPSWVREALKVRPGTRTVFMSGYAEDAFQDGTSPVENSVFLPKPFSLSELTATVQDQLG</sequence>
<evidence type="ECO:0000259" key="8">
    <source>
        <dbReference type="PROSITE" id="PS50110"/>
    </source>
</evidence>
<dbReference type="Gene3D" id="3.40.50.2300">
    <property type="match status" value="1"/>
</dbReference>
<dbReference type="PANTHER" id="PTHR43065:SF42">
    <property type="entry name" value="TWO-COMPONENT SENSOR PPRA"/>
    <property type="match status" value="1"/>
</dbReference>
<dbReference type="Pfam" id="PF00512">
    <property type="entry name" value="HisKA"/>
    <property type="match status" value="1"/>
</dbReference>
<evidence type="ECO:0000256" key="6">
    <source>
        <dbReference type="SAM" id="Phobius"/>
    </source>
</evidence>
<dbReference type="InterPro" id="IPR036890">
    <property type="entry name" value="HATPase_C_sf"/>
</dbReference>
<dbReference type="GO" id="GO:0000155">
    <property type="term" value="F:phosphorelay sensor kinase activity"/>
    <property type="evidence" value="ECO:0007669"/>
    <property type="project" value="InterPro"/>
</dbReference>
<organism evidence="9 10">
    <name type="scientific">Thioclava pacifica DSM 10166</name>
    <dbReference type="NCBI Taxonomy" id="1353537"/>
    <lineage>
        <taxon>Bacteria</taxon>
        <taxon>Pseudomonadati</taxon>
        <taxon>Pseudomonadota</taxon>
        <taxon>Alphaproteobacteria</taxon>
        <taxon>Rhodobacterales</taxon>
        <taxon>Paracoccaceae</taxon>
        <taxon>Thioclava</taxon>
    </lineage>
</organism>
<dbReference type="InterPro" id="IPR003661">
    <property type="entry name" value="HisK_dim/P_dom"/>
</dbReference>
<dbReference type="InterPro" id="IPR004358">
    <property type="entry name" value="Sig_transdc_His_kin-like_C"/>
</dbReference>
<evidence type="ECO:0000256" key="5">
    <source>
        <dbReference type="SAM" id="MobiDB-lite"/>
    </source>
</evidence>
<evidence type="ECO:0000256" key="1">
    <source>
        <dbReference type="ARBA" id="ARBA00000085"/>
    </source>
</evidence>
<feature type="domain" description="Response regulatory" evidence="8">
    <location>
        <begin position="685"/>
        <end position="801"/>
    </location>
</feature>
<dbReference type="SMART" id="SM00388">
    <property type="entry name" value="HisKA"/>
    <property type="match status" value="1"/>
</dbReference>
<dbReference type="Pfam" id="PF00072">
    <property type="entry name" value="Response_reg"/>
    <property type="match status" value="1"/>
</dbReference>
<dbReference type="InterPro" id="IPR036097">
    <property type="entry name" value="HisK_dim/P_sf"/>
</dbReference>
<dbReference type="SMART" id="SM00091">
    <property type="entry name" value="PAS"/>
    <property type="match status" value="2"/>
</dbReference>
<dbReference type="Gene3D" id="1.10.287.130">
    <property type="match status" value="1"/>
</dbReference>
<dbReference type="InterPro" id="IPR001789">
    <property type="entry name" value="Sig_transdc_resp-reg_receiver"/>
</dbReference>
<dbReference type="InterPro" id="IPR005467">
    <property type="entry name" value="His_kinase_dom"/>
</dbReference>
<dbReference type="EMBL" id="AUND01000034">
    <property type="protein sequence ID" value="KEO51741.1"/>
    <property type="molecule type" value="Genomic_DNA"/>
</dbReference>
<keyword evidence="6" id="KW-0812">Transmembrane</keyword>
<dbReference type="PROSITE" id="PS50109">
    <property type="entry name" value="HIS_KIN"/>
    <property type="match status" value="1"/>
</dbReference>
<name>A0A074J2W8_9RHOB</name>
<dbReference type="eggNOG" id="COG0784">
    <property type="taxonomic scope" value="Bacteria"/>
</dbReference>
<gene>
    <name evidence="9" type="ORF">TP2_09690</name>
</gene>
<protein>
    <recommendedName>
        <fullName evidence="2">histidine kinase</fullName>
        <ecNumber evidence="2">2.7.13.3</ecNumber>
    </recommendedName>
</protein>
<dbReference type="SUPFAM" id="SSF47384">
    <property type="entry name" value="Homodimeric domain of signal transducing histidine kinase"/>
    <property type="match status" value="1"/>
</dbReference>
<dbReference type="SUPFAM" id="SSF52172">
    <property type="entry name" value="CheY-like"/>
    <property type="match status" value="1"/>
</dbReference>
<evidence type="ECO:0000256" key="3">
    <source>
        <dbReference type="ARBA" id="ARBA00022553"/>
    </source>
</evidence>
<feature type="region of interest" description="Disordered" evidence="5">
    <location>
        <begin position="653"/>
        <end position="677"/>
    </location>
</feature>
<dbReference type="SMART" id="SM00448">
    <property type="entry name" value="REC"/>
    <property type="match status" value="1"/>
</dbReference>
<evidence type="ECO:0000259" key="7">
    <source>
        <dbReference type="PROSITE" id="PS50109"/>
    </source>
</evidence>
<evidence type="ECO:0000256" key="4">
    <source>
        <dbReference type="PROSITE-ProRule" id="PRU00169"/>
    </source>
</evidence>
<dbReference type="SMART" id="SM00387">
    <property type="entry name" value="HATPase_c"/>
    <property type="match status" value="1"/>
</dbReference>
<dbReference type="InterPro" id="IPR000014">
    <property type="entry name" value="PAS"/>
</dbReference>
<dbReference type="PRINTS" id="PR00344">
    <property type="entry name" value="BCTRLSENSOR"/>
</dbReference>
<proteinExistence type="predicted"/>
<dbReference type="PROSITE" id="PS50110">
    <property type="entry name" value="RESPONSE_REGULATORY"/>
    <property type="match status" value="1"/>
</dbReference>
<comment type="catalytic activity">
    <reaction evidence="1">
        <text>ATP + protein L-histidine = ADP + protein N-phospho-L-histidine.</text>
        <dbReference type="EC" id="2.7.13.3"/>
    </reaction>
</comment>
<dbReference type="SUPFAM" id="SSF55874">
    <property type="entry name" value="ATPase domain of HSP90 chaperone/DNA topoisomerase II/histidine kinase"/>
    <property type="match status" value="1"/>
</dbReference>